<feature type="domain" description="GST N-terminal" evidence="2">
    <location>
        <begin position="4"/>
        <end position="73"/>
    </location>
</feature>
<dbReference type="Gene3D" id="3.40.30.10">
    <property type="entry name" value="Glutaredoxin"/>
    <property type="match status" value="1"/>
</dbReference>
<evidence type="ECO:0000259" key="2">
    <source>
        <dbReference type="Pfam" id="PF13417"/>
    </source>
</evidence>
<feature type="domain" description="Glutathione S-transferase C-terminal" evidence="1">
    <location>
        <begin position="141"/>
        <end position="208"/>
    </location>
</feature>
<evidence type="ECO:0000313" key="3">
    <source>
        <dbReference type="EMBL" id="MFC3852565.1"/>
    </source>
</evidence>
<name>A0ABV7ZWL3_9GAMM</name>
<dbReference type="InterPro" id="IPR036282">
    <property type="entry name" value="Glutathione-S-Trfase_C_sf"/>
</dbReference>
<dbReference type="InterPro" id="IPR004045">
    <property type="entry name" value="Glutathione_S-Trfase_N"/>
</dbReference>
<dbReference type="Pfam" id="PF00043">
    <property type="entry name" value="GST_C"/>
    <property type="match status" value="1"/>
</dbReference>
<accession>A0ABV7ZWL3</accession>
<comment type="caution">
    <text evidence="3">The sequence shown here is derived from an EMBL/GenBank/DDBJ whole genome shotgun (WGS) entry which is preliminary data.</text>
</comment>
<dbReference type="InterPro" id="IPR036249">
    <property type="entry name" value="Thioredoxin-like_sf"/>
</dbReference>
<evidence type="ECO:0000259" key="1">
    <source>
        <dbReference type="Pfam" id="PF00043"/>
    </source>
</evidence>
<gene>
    <name evidence="3" type="ORF">ACFOOG_06940</name>
</gene>
<dbReference type="InterPro" id="IPR004046">
    <property type="entry name" value="GST_C"/>
</dbReference>
<dbReference type="RefSeq" id="WP_380694819.1">
    <property type="nucleotide sequence ID" value="NZ_JBHRYR010000002.1"/>
</dbReference>
<dbReference type="CDD" id="cd00570">
    <property type="entry name" value="GST_N_family"/>
    <property type="match status" value="1"/>
</dbReference>
<dbReference type="SUPFAM" id="SSF47616">
    <property type="entry name" value="GST C-terminal domain-like"/>
    <property type="match status" value="1"/>
</dbReference>
<protein>
    <submittedName>
        <fullName evidence="3">Glutathione S-transferase family protein</fullName>
    </submittedName>
</protein>
<evidence type="ECO:0000313" key="4">
    <source>
        <dbReference type="Proteomes" id="UP001595617"/>
    </source>
</evidence>
<sequence>MITLYRFPYSCYALKVQFLLDHLGLPYKVRDVPFGDRDELIEVTGGRVMVPAILHEGNVVVESRDIFQYLLTLSKNDLVPAGMEAAVWAYLDWTDSLLEDVLFRIASPGIAEQFTKPTEKALFIFIKERKFGMGCVSEWQRTRKELIDRAKVLLAPTLETLSQSDYVMGNRLTIADVSLAGHLAMVEYADPTLLPAISPDLQLLLSRLRNSAKG</sequence>
<proteinExistence type="predicted"/>
<dbReference type="PANTHER" id="PTHR44051:SF8">
    <property type="entry name" value="GLUTATHIONE S-TRANSFERASE GSTA"/>
    <property type="match status" value="1"/>
</dbReference>
<dbReference type="Pfam" id="PF13417">
    <property type="entry name" value="GST_N_3"/>
    <property type="match status" value="1"/>
</dbReference>
<dbReference type="PANTHER" id="PTHR44051">
    <property type="entry name" value="GLUTATHIONE S-TRANSFERASE-RELATED"/>
    <property type="match status" value="1"/>
</dbReference>
<dbReference type="SUPFAM" id="SSF52833">
    <property type="entry name" value="Thioredoxin-like"/>
    <property type="match status" value="1"/>
</dbReference>
<keyword evidence="4" id="KW-1185">Reference proteome</keyword>
<dbReference type="EMBL" id="JBHRYR010000002">
    <property type="protein sequence ID" value="MFC3852565.1"/>
    <property type="molecule type" value="Genomic_DNA"/>
</dbReference>
<dbReference type="Proteomes" id="UP001595617">
    <property type="component" value="Unassembled WGS sequence"/>
</dbReference>
<dbReference type="PROSITE" id="PS51354">
    <property type="entry name" value="GLUTAREDOXIN_2"/>
    <property type="match status" value="1"/>
</dbReference>
<reference evidence="4" key="1">
    <citation type="journal article" date="2019" name="Int. J. Syst. Evol. Microbiol.">
        <title>The Global Catalogue of Microorganisms (GCM) 10K type strain sequencing project: providing services to taxonomists for standard genome sequencing and annotation.</title>
        <authorList>
            <consortium name="The Broad Institute Genomics Platform"/>
            <consortium name="The Broad Institute Genome Sequencing Center for Infectious Disease"/>
            <person name="Wu L."/>
            <person name="Ma J."/>
        </authorList>
    </citation>
    <scope>NUCLEOTIDE SEQUENCE [LARGE SCALE GENOMIC DNA]</scope>
    <source>
        <strain evidence="4">IBRC 10765</strain>
    </source>
</reference>
<organism evidence="3 4">
    <name type="scientific">Saccharospirillum mangrovi</name>
    <dbReference type="NCBI Taxonomy" id="2161747"/>
    <lineage>
        <taxon>Bacteria</taxon>
        <taxon>Pseudomonadati</taxon>
        <taxon>Pseudomonadota</taxon>
        <taxon>Gammaproteobacteria</taxon>
        <taxon>Oceanospirillales</taxon>
        <taxon>Saccharospirillaceae</taxon>
        <taxon>Saccharospirillum</taxon>
    </lineage>
</organism>
<dbReference type="Gene3D" id="1.20.1050.10">
    <property type="match status" value="1"/>
</dbReference>